<proteinExistence type="predicted"/>
<name>A0AAU7YIY3_9RICK</name>
<dbReference type="AlphaFoldDB" id="A0AAU7YIY3"/>
<reference evidence="1" key="1">
    <citation type="submission" date="2024-06" db="EMBL/GenBank/DDBJ databases">
        <title>Genome assembly of the Polyergus mexicanus.</title>
        <authorList>
            <person name="Cash E."/>
            <person name="Tustsui N.D."/>
            <person name="Ward P."/>
            <person name="Nguyen O."/>
            <person name="Sahasrabudhe R."/>
            <person name="Fairbairn C.W."/>
            <person name="Seligmann W.E."/>
            <person name="Sacco S."/>
            <person name="Beraut E."/>
            <person name="Miller C."/>
            <person name="Toffelmier E."/>
            <person name="Shaffer H.B."/>
        </authorList>
    </citation>
    <scope>NUCLEOTIDE SEQUENCE</scope>
    <source>
        <strain evidence="1">NDT 795.1</strain>
    </source>
</reference>
<evidence type="ECO:0000313" key="1">
    <source>
        <dbReference type="EMBL" id="XCA33451.1"/>
    </source>
</evidence>
<dbReference type="EMBL" id="CP158586">
    <property type="protein sequence ID" value="XCA33451.1"/>
    <property type="molecule type" value="Genomic_DNA"/>
</dbReference>
<protein>
    <submittedName>
        <fullName evidence="1">Uncharacterized protein</fullName>
    </submittedName>
</protein>
<organism evidence="1">
    <name type="scientific">Wolbachia endosymbiont of Polyergus mexicanus</name>
    <dbReference type="NCBI Taxonomy" id="3171167"/>
    <lineage>
        <taxon>Bacteria</taxon>
        <taxon>Pseudomonadati</taxon>
        <taxon>Pseudomonadota</taxon>
        <taxon>Alphaproteobacteria</taxon>
        <taxon>Rickettsiales</taxon>
        <taxon>Anaplasmataceae</taxon>
        <taxon>Wolbachieae</taxon>
        <taxon>Wolbachia</taxon>
    </lineage>
</organism>
<sequence>MAESGSRGLLPTLHVRADSASKELPPIHSEKLLSSLAFNQVILIHIIWVRSVYKT</sequence>
<accession>A0AAU7YIY3</accession>
<gene>
    <name evidence="1" type="ORF">ABS808_01055</name>
</gene>